<feature type="region of interest" description="Disordered" evidence="1">
    <location>
        <begin position="113"/>
        <end position="150"/>
    </location>
</feature>
<gene>
    <name evidence="3" type="ORF">G3I46_07240</name>
</gene>
<feature type="compositionally biased region" description="Pro residues" evidence="1">
    <location>
        <begin position="69"/>
        <end position="79"/>
    </location>
</feature>
<dbReference type="EMBL" id="JAAGMB010000162">
    <property type="protein sequence ID" value="NEB16313.1"/>
    <property type="molecule type" value="Genomic_DNA"/>
</dbReference>
<feature type="compositionally biased region" description="Low complexity" evidence="1">
    <location>
        <begin position="1"/>
        <end position="16"/>
    </location>
</feature>
<keyword evidence="2" id="KW-0812">Transmembrane</keyword>
<organism evidence="3 4">
    <name type="scientific">Streptomyces coelicoflavus</name>
    <dbReference type="NCBI Taxonomy" id="285562"/>
    <lineage>
        <taxon>Bacteria</taxon>
        <taxon>Bacillati</taxon>
        <taxon>Actinomycetota</taxon>
        <taxon>Actinomycetes</taxon>
        <taxon>Kitasatosporales</taxon>
        <taxon>Streptomycetaceae</taxon>
        <taxon>Streptomyces</taxon>
    </lineage>
</organism>
<evidence type="ECO:0000256" key="2">
    <source>
        <dbReference type="SAM" id="Phobius"/>
    </source>
</evidence>
<reference evidence="3 4" key="1">
    <citation type="submission" date="2020-01" db="EMBL/GenBank/DDBJ databases">
        <title>Insect and environment-associated Actinomycetes.</title>
        <authorList>
            <person name="Currrie C."/>
            <person name="Chevrette M."/>
            <person name="Carlson C."/>
            <person name="Stubbendieck R."/>
            <person name="Wendt-Pienkowski E."/>
        </authorList>
    </citation>
    <scope>NUCLEOTIDE SEQUENCE [LARGE SCALE GENOMIC DNA]</scope>
    <source>
        <strain evidence="3 4">SID14172</strain>
    </source>
</reference>
<feature type="non-terminal residue" evidence="3">
    <location>
        <position position="1"/>
    </location>
</feature>
<accession>A0A6N9UJI8</accession>
<keyword evidence="2" id="KW-0472">Membrane</keyword>
<proteinExistence type="predicted"/>
<keyword evidence="2" id="KW-1133">Transmembrane helix</keyword>
<keyword evidence="3" id="KW-0808">Transferase</keyword>
<keyword evidence="4" id="KW-1185">Reference proteome</keyword>
<feature type="compositionally biased region" description="Low complexity" evidence="1">
    <location>
        <begin position="24"/>
        <end position="45"/>
    </location>
</feature>
<dbReference type="Proteomes" id="UP000469545">
    <property type="component" value="Unassembled WGS sequence"/>
</dbReference>
<feature type="compositionally biased region" description="Low complexity" evidence="1">
    <location>
        <begin position="118"/>
        <end position="128"/>
    </location>
</feature>
<evidence type="ECO:0000256" key="1">
    <source>
        <dbReference type="SAM" id="MobiDB-lite"/>
    </source>
</evidence>
<feature type="region of interest" description="Disordered" evidence="1">
    <location>
        <begin position="1"/>
        <end position="87"/>
    </location>
</feature>
<protein>
    <submittedName>
        <fullName evidence="3">Serine/threonine protein kinase</fullName>
    </submittedName>
</protein>
<evidence type="ECO:0000313" key="3">
    <source>
        <dbReference type="EMBL" id="NEB16313.1"/>
    </source>
</evidence>
<dbReference type="AlphaFoldDB" id="A0A6N9UJI8"/>
<sequence>VDGHAQPPAPGHAQAPDEGWHTAQPGHHQPGHQQQPGYQQQGHPQPGYPSPGYPHSGYQHPYGGGGLGPTPPQGPPPYGPQHEPPRSARSTALLIVVALIVALGAGGTVYALMRGDGADTAGGDPTPTRSTGAPQDPGSGSPGTSDPAAG</sequence>
<feature type="transmembrane region" description="Helical" evidence="2">
    <location>
        <begin position="92"/>
        <end position="113"/>
    </location>
</feature>
<comment type="caution">
    <text evidence="3">The sequence shown here is derived from an EMBL/GenBank/DDBJ whole genome shotgun (WGS) entry which is preliminary data.</text>
</comment>
<dbReference type="GO" id="GO:0004674">
    <property type="term" value="F:protein serine/threonine kinase activity"/>
    <property type="evidence" value="ECO:0007669"/>
    <property type="project" value="UniProtKB-KW"/>
</dbReference>
<evidence type="ECO:0000313" key="4">
    <source>
        <dbReference type="Proteomes" id="UP000469545"/>
    </source>
</evidence>
<feature type="non-terminal residue" evidence="3">
    <location>
        <position position="150"/>
    </location>
</feature>
<name>A0A6N9UJI8_9ACTN</name>
<keyword evidence="3" id="KW-0418">Kinase</keyword>
<keyword evidence="3" id="KW-0723">Serine/threonine-protein kinase</keyword>